<evidence type="ECO:0000313" key="2">
    <source>
        <dbReference type="Proteomes" id="UP000001554"/>
    </source>
</evidence>
<evidence type="ECO:0000313" key="3">
    <source>
        <dbReference type="RefSeq" id="XP_035660338.1"/>
    </source>
</evidence>
<organism evidence="2 3">
    <name type="scientific">Branchiostoma floridae</name>
    <name type="common">Florida lancelet</name>
    <name type="synonym">Amphioxus</name>
    <dbReference type="NCBI Taxonomy" id="7739"/>
    <lineage>
        <taxon>Eukaryota</taxon>
        <taxon>Metazoa</taxon>
        <taxon>Chordata</taxon>
        <taxon>Cephalochordata</taxon>
        <taxon>Leptocardii</taxon>
        <taxon>Amphioxiformes</taxon>
        <taxon>Branchiostomatidae</taxon>
        <taxon>Branchiostoma</taxon>
    </lineage>
</organism>
<dbReference type="OMA" id="ESRHRVI"/>
<dbReference type="KEGG" id="bfo:118405044"/>
<proteinExistence type="predicted"/>
<dbReference type="RefSeq" id="XP_035660338.1">
    <property type="nucleotide sequence ID" value="XM_035804445.1"/>
</dbReference>
<dbReference type="PANTHER" id="PTHR46549:SF1">
    <property type="entry name" value="MACPF DOMAIN-CONTAINING PROTEIN"/>
    <property type="match status" value="1"/>
</dbReference>
<reference evidence="2" key="1">
    <citation type="journal article" date="2020" name="Nat. Ecol. Evol.">
        <title>Deeply conserved synteny resolves early events in vertebrate evolution.</title>
        <authorList>
            <person name="Simakov O."/>
            <person name="Marletaz F."/>
            <person name="Yue J.X."/>
            <person name="O'Connell B."/>
            <person name="Jenkins J."/>
            <person name="Brandt A."/>
            <person name="Calef R."/>
            <person name="Tung C.H."/>
            <person name="Huang T.K."/>
            <person name="Schmutz J."/>
            <person name="Satoh N."/>
            <person name="Yu J.K."/>
            <person name="Putnam N.H."/>
            <person name="Green R.E."/>
            <person name="Rokhsar D.S."/>
        </authorList>
    </citation>
    <scope>NUCLEOTIDE SEQUENCE [LARGE SCALE GENOMIC DNA]</scope>
    <source>
        <strain evidence="2">S238N-H82</strain>
    </source>
</reference>
<dbReference type="Proteomes" id="UP000001554">
    <property type="component" value="Chromosome 17"/>
</dbReference>
<dbReference type="GeneID" id="118405044"/>
<keyword evidence="2" id="KW-1185">Reference proteome</keyword>
<reference evidence="3" key="2">
    <citation type="submission" date="2025-08" db="UniProtKB">
        <authorList>
            <consortium name="RefSeq"/>
        </authorList>
    </citation>
    <scope>IDENTIFICATION</scope>
    <source>
        <strain evidence="3">S238N-H82</strain>
        <tissue evidence="3">Testes</tissue>
    </source>
</reference>
<evidence type="ECO:0000256" key="1">
    <source>
        <dbReference type="SAM" id="MobiDB-lite"/>
    </source>
</evidence>
<accession>A0A9J7KHJ7</accession>
<dbReference type="PANTHER" id="PTHR46549">
    <property type="entry name" value="MACPF DOMAIN-CONTAINING PROTEIN"/>
    <property type="match status" value="1"/>
</dbReference>
<dbReference type="AlphaFoldDB" id="A0A9J7KHJ7"/>
<protein>
    <submittedName>
        <fullName evidence="3">Uncharacterized protein LOC118405044</fullName>
    </submittedName>
</protein>
<gene>
    <name evidence="3" type="primary">LOC118405044</name>
</gene>
<sequence>MKKAAGVGVPLLLILAVSVYLVLKNAPSKQRVIKRSIALPDDLQKALRAAAAKDAPPYVKNKRFLPAIANVAGNLLSKGDGVNLGQLSDTIQQLGSLENMGPDIMSDSVKHEAEVTGEVEKEVAEKTIDQLLEDIEKKEEDDEEGEGDGDGEQSEIKAEIDFEEEKGMVEEDMFAPPGMKMKIDIEEDPEEDDEEDDMSEETAYSYPLGMGTALMNGCFGTGYVAGDPCYDDTSELPACYVSDVSGCPYTQCTI</sequence>
<feature type="region of interest" description="Disordered" evidence="1">
    <location>
        <begin position="137"/>
        <end position="156"/>
    </location>
</feature>
<name>A0A9J7KHJ7_BRAFL</name>
<dbReference type="OrthoDB" id="10195213at2759"/>
<feature type="compositionally biased region" description="Acidic residues" evidence="1">
    <location>
        <begin position="139"/>
        <end position="153"/>
    </location>
</feature>